<accession>A0A7M4DZN8</accession>
<dbReference type="PANTHER" id="PTHR35263">
    <property type="entry name" value="TESTIS-EXPRESSED PROTEIN 49"/>
    <property type="match status" value="1"/>
</dbReference>
<feature type="region of interest" description="Disordered" evidence="1">
    <location>
        <begin position="83"/>
        <end position="124"/>
    </location>
</feature>
<dbReference type="Proteomes" id="UP000594220">
    <property type="component" value="Unplaced"/>
</dbReference>
<name>A0A7M4DZN8_CROPO</name>
<dbReference type="OMA" id="REYVREP"/>
<proteinExistence type="predicted"/>
<feature type="region of interest" description="Disordered" evidence="1">
    <location>
        <begin position="17"/>
        <end position="36"/>
    </location>
</feature>
<dbReference type="GeneTree" id="ENSGT00390000010327"/>
<dbReference type="PANTHER" id="PTHR35263:SF1">
    <property type="entry name" value="TESTIS-EXPRESSED PROTEIN 49"/>
    <property type="match status" value="1"/>
</dbReference>
<evidence type="ECO:0000313" key="2">
    <source>
        <dbReference type="Ensembl" id="ENSCPRP00005002205.1"/>
    </source>
</evidence>
<dbReference type="InterPro" id="IPR038775">
    <property type="entry name" value="SPMIP11"/>
</dbReference>
<evidence type="ECO:0000256" key="1">
    <source>
        <dbReference type="SAM" id="MobiDB-lite"/>
    </source>
</evidence>
<protein>
    <submittedName>
        <fullName evidence="2">Sperm microtubule inner protein 11</fullName>
    </submittedName>
</protein>
<sequence>MTPDPARTPVRAVQAHVPPAPLGNMQGAPSPWQQNKQQLRAGQLWAQCRPWTELQRVAVAMAFFGLTLLGYQEPFRARRRELASDGKEPAGAGPFLPKLLPLRPGGTVHQGREDMCGQPTRRVQRATPPNQVYRVPLTCGQDVGWWLPRDPVLRPEETMPWMVVPRHPLVRSPVTR</sequence>
<organism evidence="2 3">
    <name type="scientific">Crocodylus porosus</name>
    <name type="common">Saltwater crocodile</name>
    <name type="synonym">Estuarine crocodile</name>
    <dbReference type="NCBI Taxonomy" id="8502"/>
    <lineage>
        <taxon>Eukaryota</taxon>
        <taxon>Metazoa</taxon>
        <taxon>Chordata</taxon>
        <taxon>Craniata</taxon>
        <taxon>Vertebrata</taxon>
        <taxon>Euteleostomi</taxon>
        <taxon>Archelosauria</taxon>
        <taxon>Archosauria</taxon>
        <taxon>Crocodylia</taxon>
        <taxon>Longirostres</taxon>
        <taxon>Crocodylidae</taxon>
        <taxon>Crocodylus</taxon>
    </lineage>
</organism>
<dbReference type="Ensembl" id="ENSCPRT00005002583.1">
    <property type="protein sequence ID" value="ENSCPRP00005002205.1"/>
    <property type="gene ID" value="ENSCPRG00005001629.1"/>
</dbReference>
<gene>
    <name evidence="2" type="primary">SPMIP11</name>
</gene>
<dbReference type="AlphaFoldDB" id="A0A7M4DZN8"/>
<evidence type="ECO:0000313" key="3">
    <source>
        <dbReference type="Proteomes" id="UP000594220"/>
    </source>
</evidence>
<reference evidence="2" key="1">
    <citation type="submission" date="2025-08" db="UniProtKB">
        <authorList>
            <consortium name="Ensembl"/>
        </authorList>
    </citation>
    <scope>IDENTIFICATION</scope>
</reference>
<reference evidence="2" key="2">
    <citation type="submission" date="2025-09" db="UniProtKB">
        <authorList>
            <consortium name="Ensembl"/>
        </authorList>
    </citation>
    <scope>IDENTIFICATION</scope>
</reference>
<keyword evidence="3" id="KW-1185">Reference proteome</keyword>
<dbReference type="Pfam" id="PF22593">
    <property type="entry name" value="SPMIP11"/>
    <property type="match status" value="1"/>
</dbReference>